<dbReference type="InterPro" id="IPR034660">
    <property type="entry name" value="DinB/YfiT-like"/>
</dbReference>
<dbReference type="SUPFAM" id="SSF109854">
    <property type="entry name" value="DinB/YfiT-like putative metalloenzymes"/>
    <property type="match status" value="1"/>
</dbReference>
<organism evidence="3 4">
    <name type="scientific">Mesopusillimonas faecipullorum</name>
    <dbReference type="NCBI Taxonomy" id="2755040"/>
    <lineage>
        <taxon>Bacteria</taxon>
        <taxon>Pseudomonadati</taxon>
        <taxon>Pseudomonadota</taxon>
        <taxon>Betaproteobacteria</taxon>
        <taxon>Burkholderiales</taxon>
        <taxon>Alcaligenaceae</taxon>
        <taxon>Mesopusillimonas</taxon>
    </lineage>
</organism>
<dbReference type="Pfam" id="PF05163">
    <property type="entry name" value="DinB"/>
    <property type="match status" value="1"/>
</dbReference>
<sequence>MMARYNRWMNEKLYAIAAGLDEQALRCDRGAYFGSILGTLNHVMTGDVLWLKRFAGHEALAQPLALLQEVRAPSRLNDELFDDLPSLWQYRRRLDAALIEMAEIVGGLPPDTVLSYCSMKGMPVRRSLQALAIHLFNHQTHHRGQATTLLKQAGIDPGETDLLMLIPEL</sequence>
<keyword evidence="2" id="KW-0479">Metal-binding</keyword>
<comment type="similarity">
    <text evidence="1">Belongs to the DinB family.</text>
</comment>
<dbReference type="PANTHER" id="PTHR37302:SF1">
    <property type="entry name" value="PROTEIN DINB"/>
    <property type="match status" value="1"/>
</dbReference>
<evidence type="ECO:0000256" key="1">
    <source>
        <dbReference type="ARBA" id="ARBA00008635"/>
    </source>
</evidence>
<reference evidence="3 4" key="1">
    <citation type="submission" date="2020-07" db="EMBL/GenBank/DDBJ databases">
        <title>Pusillimonas sp. nov., isolated from poultry manure in Taiwan.</title>
        <authorList>
            <person name="Lin S.-Y."/>
            <person name="Tang Y.-S."/>
            <person name="Young C.-C."/>
        </authorList>
    </citation>
    <scope>NUCLEOTIDE SEQUENCE [LARGE SCALE GENOMIC DNA]</scope>
    <source>
        <strain evidence="3 4">CC-YST705</strain>
    </source>
</reference>
<dbReference type="EMBL" id="JACDXW010000010">
    <property type="protein sequence ID" value="MCB5364860.1"/>
    <property type="molecule type" value="Genomic_DNA"/>
</dbReference>
<evidence type="ECO:0000313" key="3">
    <source>
        <dbReference type="EMBL" id="MCB5364860.1"/>
    </source>
</evidence>
<evidence type="ECO:0000313" key="4">
    <source>
        <dbReference type="Proteomes" id="UP000776983"/>
    </source>
</evidence>
<dbReference type="InterPro" id="IPR007837">
    <property type="entry name" value="DinB"/>
</dbReference>
<proteinExistence type="inferred from homology"/>
<evidence type="ECO:0000256" key="2">
    <source>
        <dbReference type="ARBA" id="ARBA00022723"/>
    </source>
</evidence>
<comment type="caution">
    <text evidence="3">The sequence shown here is derived from an EMBL/GenBank/DDBJ whole genome shotgun (WGS) entry which is preliminary data.</text>
</comment>
<accession>A0ABS8CFP4</accession>
<name>A0ABS8CFP4_9BURK</name>
<keyword evidence="4" id="KW-1185">Reference proteome</keyword>
<dbReference type="PANTHER" id="PTHR37302">
    <property type="entry name" value="SLR1116 PROTEIN"/>
    <property type="match status" value="1"/>
</dbReference>
<dbReference type="Gene3D" id="1.20.120.450">
    <property type="entry name" value="dinb family like domain"/>
    <property type="match status" value="1"/>
</dbReference>
<gene>
    <name evidence="3" type="ORF">H0484_14020</name>
</gene>
<dbReference type="Proteomes" id="UP000776983">
    <property type="component" value="Unassembled WGS sequence"/>
</dbReference>
<protein>
    <submittedName>
        <fullName evidence="3">DUF664 domain-containing protein</fullName>
    </submittedName>
</protein>